<feature type="region of interest" description="Disordered" evidence="1">
    <location>
        <begin position="13"/>
        <end position="33"/>
    </location>
</feature>
<proteinExistence type="predicted"/>
<organism evidence="2">
    <name type="scientific">Oryza punctata</name>
    <name type="common">Red rice</name>
    <dbReference type="NCBI Taxonomy" id="4537"/>
    <lineage>
        <taxon>Eukaryota</taxon>
        <taxon>Viridiplantae</taxon>
        <taxon>Streptophyta</taxon>
        <taxon>Embryophyta</taxon>
        <taxon>Tracheophyta</taxon>
        <taxon>Spermatophyta</taxon>
        <taxon>Magnoliopsida</taxon>
        <taxon>Liliopsida</taxon>
        <taxon>Poales</taxon>
        <taxon>Poaceae</taxon>
        <taxon>BOP clade</taxon>
        <taxon>Oryzoideae</taxon>
        <taxon>Oryzeae</taxon>
        <taxon>Oryzinae</taxon>
        <taxon>Oryza</taxon>
    </lineage>
</organism>
<keyword evidence="3" id="KW-1185">Reference proteome</keyword>
<protein>
    <submittedName>
        <fullName evidence="2">Uncharacterized protein</fullName>
    </submittedName>
</protein>
<evidence type="ECO:0000313" key="2">
    <source>
        <dbReference type="EnsemblPlants" id="OPUNC03G07290.1"/>
    </source>
</evidence>
<feature type="compositionally biased region" description="Polar residues" evidence="1">
    <location>
        <begin position="64"/>
        <end position="77"/>
    </location>
</feature>
<dbReference type="HOGENOM" id="CLU_2137547_0_0_1"/>
<sequence length="113" mass="11954">MVATAFLSLSTASVPGKRKPWTPQSLRSLNRRQPIHPHPAVALALAAPHPTSPIHLSHPLPVPSQISSQGSSGNFDTATHCSQSCLTLTASTSSSKDIRIAVLVLCLHKVGFM</sequence>
<reference evidence="2" key="1">
    <citation type="submission" date="2015-04" db="UniProtKB">
        <authorList>
            <consortium name="EnsemblPlants"/>
        </authorList>
    </citation>
    <scope>IDENTIFICATION</scope>
</reference>
<dbReference type="EnsemblPlants" id="OPUNC03G07290.1">
    <property type="protein sequence ID" value="OPUNC03G07290.1"/>
    <property type="gene ID" value="OPUNC03G07290"/>
</dbReference>
<feature type="region of interest" description="Disordered" evidence="1">
    <location>
        <begin position="52"/>
        <end position="77"/>
    </location>
</feature>
<dbReference type="AlphaFoldDB" id="A0A0E0KA89"/>
<name>A0A0E0KA89_ORYPU</name>
<evidence type="ECO:0000313" key="3">
    <source>
        <dbReference type="Proteomes" id="UP000026962"/>
    </source>
</evidence>
<evidence type="ECO:0000256" key="1">
    <source>
        <dbReference type="SAM" id="MobiDB-lite"/>
    </source>
</evidence>
<dbReference type="Proteomes" id="UP000026962">
    <property type="component" value="Chromosome 3"/>
</dbReference>
<dbReference type="Gramene" id="OPUNC03G07290.1">
    <property type="protein sequence ID" value="OPUNC03G07290.1"/>
    <property type="gene ID" value="OPUNC03G07290"/>
</dbReference>
<reference evidence="2" key="2">
    <citation type="submission" date="2018-05" db="EMBL/GenBank/DDBJ databases">
        <title>OpunRS2 (Oryza punctata Reference Sequence Version 2).</title>
        <authorList>
            <person name="Zhang J."/>
            <person name="Kudrna D."/>
            <person name="Lee S."/>
            <person name="Talag J."/>
            <person name="Welchert J."/>
            <person name="Wing R.A."/>
        </authorList>
    </citation>
    <scope>NUCLEOTIDE SEQUENCE [LARGE SCALE GENOMIC DNA]</scope>
</reference>
<accession>A0A0E0KA89</accession>